<feature type="region of interest" description="Disordered" evidence="1">
    <location>
        <begin position="65"/>
        <end position="123"/>
    </location>
</feature>
<name>A0A075GE23_9EURY</name>
<accession>A0A075GE23</accession>
<dbReference type="EMBL" id="KF900586">
    <property type="protein sequence ID" value="AIF00262.1"/>
    <property type="molecule type" value="Genomic_DNA"/>
</dbReference>
<feature type="region of interest" description="Disordered" evidence="1">
    <location>
        <begin position="266"/>
        <end position="298"/>
    </location>
</feature>
<evidence type="ECO:0000313" key="3">
    <source>
        <dbReference type="EMBL" id="AIF00262.1"/>
    </source>
</evidence>
<feature type="compositionally biased region" description="Acidic residues" evidence="1">
    <location>
        <begin position="84"/>
        <end position="99"/>
    </location>
</feature>
<sequence length="298" mass="33063">MKEGSHLLACGGEGMSFGRVLLYLALLFGIVFQLFLSGEWESELYGYIFTGSLLLLAAGLLMTGGKPKKKKPRKRQVSSKPDEKEDEFQLPEAVVEDEDGGSRRDRKVAASAESTESQSDDIEEDVIQLEDDAIEEEVHVAEEYVVDISAEQVEEADIEEFVEERRGQRAEIKARIEMRRRGQLAEIRASAARMWSKQDEGEDLLATLAKPGHGLTVLDEPEQVEAGHPYGATYVRVDNARILKLRIPLDTGFVAASEFEEEVEVELDELPPPPDGLPIPPPPTVSQSKLDAMRDEIG</sequence>
<keyword evidence="2" id="KW-0812">Transmembrane</keyword>
<evidence type="ECO:0000256" key="2">
    <source>
        <dbReference type="SAM" id="Phobius"/>
    </source>
</evidence>
<keyword evidence="2" id="KW-0472">Membrane</keyword>
<proteinExistence type="predicted"/>
<organism evidence="3">
    <name type="scientific">uncultured marine group II/III euryarchaeote KM3_12_H02</name>
    <dbReference type="NCBI Taxonomy" id="1457861"/>
    <lineage>
        <taxon>Archaea</taxon>
        <taxon>Methanobacteriati</taxon>
        <taxon>Methanobacteriota</taxon>
        <taxon>environmental samples</taxon>
    </lineage>
</organism>
<evidence type="ECO:0000256" key="1">
    <source>
        <dbReference type="SAM" id="MobiDB-lite"/>
    </source>
</evidence>
<reference evidence="3" key="1">
    <citation type="journal article" date="2014" name="Genome Biol. Evol.">
        <title>Pangenome evidence for extensive interdomain horizontal transfer affecting lineage core and shell genes in uncultured planktonic thaumarchaeota and euryarchaeota.</title>
        <authorList>
            <person name="Deschamps P."/>
            <person name="Zivanovic Y."/>
            <person name="Moreira D."/>
            <person name="Rodriguez-Valera F."/>
            <person name="Lopez-Garcia P."/>
        </authorList>
    </citation>
    <scope>NUCLEOTIDE SEQUENCE</scope>
</reference>
<feature type="transmembrane region" description="Helical" evidence="2">
    <location>
        <begin position="20"/>
        <end position="38"/>
    </location>
</feature>
<feature type="compositionally biased region" description="Basic residues" evidence="1">
    <location>
        <begin position="66"/>
        <end position="77"/>
    </location>
</feature>
<protein>
    <submittedName>
        <fullName evidence="3">Uncharacterized protein</fullName>
    </submittedName>
</protein>
<feature type="transmembrane region" description="Helical" evidence="2">
    <location>
        <begin position="44"/>
        <end position="65"/>
    </location>
</feature>
<feature type="compositionally biased region" description="Pro residues" evidence="1">
    <location>
        <begin position="270"/>
        <end position="284"/>
    </location>
</feature>
<keyword evidence="2" id="KW-1133">Transmembrane helix</keyword>
<dbReference type="AlphaFoldDB" id="A0A075GE23"/>